<feature type="transmembrane region" description="Helical" evidence="1">
    <location>
        <begin position="12"/>
        <end position="39"/>
    </location>
</feature>
<keyword evidence="1" id="KW-0472">Membrane</keyword>
<proteinExistence type="predicted"/>
<keyword evidence="1" id="KW-1133">Transmembrane helix</keyword>
<evidence type="ECO:0000256" key="1">
    <source>
        <dbReference type="SAM" id="Phobius"/>
    </source>
</evidence>
<protein>
    <recommendedName>
        <fullName evidence="4">NnrS family protein</fullName>
    </recommendedName>
</protein>
<dbReference type="EMBL" id="SMLM01000001">
    <property type="protein sequence ID" value="TFZ07151.1"/>
    <property type="molecule type" value="Genomic_DNA"/>
</dbReference>
<dbReference type="RefSeq" id="WP_205960357.1">
    <property type="nucleotide sequence ID" value="NZ_SMLM01000001.1"/>
</dbReference>
<reference evidence="2 3" key="1">
    <citation type="submission" date="2019-03" db="EMBL/GenBank/DDBJ databases">
        <title>Ramlibacter henchirensis DSM 14656, whole genome shotgun sequence.</title>
        <authorList>
            <person name="Zhang X."/>
            <person name="Feng G."/>
            <person name="Zhu H."/>
        </authorList>
    </citation>
    <scope>NUCLEOTIDE SEQUENCE [LARGE SCALE GENOMIC DNA]</scope>
    <source>
        <strain evidence="2 3">DSM 14656</strain>
    </source>
</reference>
<name>A0A4Z0C795_9BURK</name>
<dbReference type="Proteomes" id="UP000298180">
    <property type="component" value="Unassembled WGS sequence"/>
</dbReference>
<feature type="transmembrane region" description="Helical" evidence="1">
    <location>
        <begin position="83"/>
        <end position="101"/>
    </location>
</feature>
<keyword evidence="3" id="KW-1185">Reference proteome</keyword>
<sequence length="118" mass="12555">MHPSRFTHDILLLFAGPIVWGLHFLAIYGFTGVVCARALPDARWLGIGWSGWVVVAMGVLALAVLAGCLRVRPLSPAPDDRRFLRWTAVALAGLAALAIVWETLAVFLVPGCAPGVPG</sequence>
<keyword evidence="1" id="KW-0812">Transmembrane</keyword>
<evidence type="ECO:0008006" key="4">
    <source>
        <dbReference type="Google" id="ProtNLM"/>
    </source>
</evidence>
<accession>A0A4Z0C795</accession>
<organism evidence="2 3">
    <name type="scientific">Ramlibacter henchirensis</name>
    <dbReference type="NCBI Taxonomy" id="204072"/>
    <lineage>
        <taxon>Bacteria</taxon>
        <taxon>Pseudomonadati</taxon>
        <taxon>Pseudomonadota</taxon>
        <taxon>Betaproteobacteria</taxon>
        <taxon>Burkholderiales</taxon>
        <taxon>Comamonadaceae</taxon>
        <taxon>Ramlibacter</taxon>
    </lineage>
</organism>
<gene>
    <name evidence="2" type="ORF">EZ313_11215</name>
</gene>
<comment type="caution">
    <text evidence="2">The sequence shown here is derived from an EMBL/GenBank/DDBJ whole genome shotgun (WGS) entry which is preliminary data.</text>
</comment>
<evidence type="ECO:0000313" key="3">
    <source>
        <dbReference type="Proteomes" id="UP000298180"/>
    </source>
</evidence>
<feature type="transmembrane region" description="Helical" evidence="1">
    <location>
        <begin position="51"/>
        <end position="71"/>
    </location>
</feature>
<evidence type="ECO:0000313" key="2">
    <source>
        <dbReference type="EMBL" id="TFZ07151.1"/>
    </source>
</evidence>
<dbReference type="AlphaFoldDB" id="A0A4Z0C795"/>